<name>E4WXZ6_OIKDI</name>
<dbReference type="InParanoid" id="E4WXZ6"/>
<proteinExistence type="predicted"/>
<gene>
    <name evidence="3" type="ORF">GSOID_T00011793001</name>
</gene>
<reference evidence="3 4" key="1">
    <citation type="journal article" date="2010" name="Science">
        <title>Plasticity of animal genome architecture unmasked by rapid evolution of a pelagic tunicate.</title>
        <authorList>
            <person name="Denoeud F."/>
            <person name="Henriet S."/>
            <person name="Mungpakdee S."/>
            <person name="Aury J.M."/>
            <person name="Da Silva C."/>
            <person name="Brinkmann H."/>
            <person name="Mikhaleva J."/>
            <person name="Olsen L.C."/>
            <person name="Jubin C."/>
            <person name="Canestro C."/>
            <person name="Bouquet J.M."/>
            <person name="Danks G."/>
            <person name="Poulain J."/>
            <person name="Campsteijn C."/>
            <person name="Adamski M."/>
            <person name="Cross I."/>
            <person name="Yadetie F."/>
            <person name="Muffato M."/>
            <person name="Louis A."/>
            <person name="Butcher S."/>
            <person name="Tsagkogeorga G."/>
            <person name="Konrad A."/>
            <person name="Singh S."/>
            <person name="Jensen M.F."/>
            <person name="Cong E.H."/>
            <person name="Eikeseth-Otteraa H."/>
            <person name="Noel B."/>
            <person name="Anthouard V."/>
            <person name="Porcel B.M."/>
            <person name="Kachouri-Lafond R."/>
            <person name="Nishino A."/>
            <person name="Ugolini M."/>
            <person name="Chourrout P."/>
            <person name="Nishida H."/>
            <person name="Aasland R."/>
            <person name="Huzurbazar S."/>
            <person name="Westhof E."/>
            <person name="Delsuc F."/>
            <person name="Lehrach H."/>
            <person name="Reinhardt R."/>
            <person name="Weissenbach J."/>
            <person name="Roy S.W."/>
            <person name="Artiguenave F."/>
            <person name="Postlethwait J.H."/>
            <person name="Manak J.R."/>
            <person name="Thompson E.M."/>
            <person name="Jaillon O."/>
            <person name="Du Pasquier L."/>
            <person name="Boudinot P."/>
            <person name="Liberles D.A."/>
            <person name="Volff J.N."/>
            <person name="Philippe H."/>
            <person name="Lenhard B."/>
            <person name="Roest Crollius H."/>
            <person name="Wincker P."/>
            <person name="Chourrout D."/>
        </authorList>
    </citation>
    <scope>NUCLEOTIDE SEQUENCE [LARGE SCALE GENOMIC DNA]</scope>
</reference>
<feature type="domain" description="DFDF" evidence="2">
    <location>
        <begin position="230"/>
        <end position="266"/>
    </location>
</feature>
<dbReference type="InterPro" id="IPR025762">
    <property type="entry name" value="DFDF"/>
</dbReference>
<feature type="region of interest" description="Disordered" evidence="1">
    <location>
        <begin position="98"/>
        <end position="174"/>
    </location>
</feature>
<keyword evidence="4" id="KW-1185">Reference proteome</keyword>
<dbReference type="PANTHER" id="PTHR13612:SF0">
    <property type="entry name" value="ENHANCER OF MRNA-DECAPPING PROTEIN 3"/>
    <property type="match status" value="1"/>
</dbReference>
<dbReference type="Proteomes" id="UP000001307">
    <property type="component" value="Unassembled WGS sequence"/>
</dbReference>
<protein>
    <recommendedName>
        <fullName evidence="2">DFDF domain-containing protein</fullName>
    </recommendedName>
</protein>
<dbReference type="EMBL" id="FN653018">
    <property type="protein sequence ID" value="CBY22240.1"/>
    <property type="molecule type" value="Genomic_DNA"/>
</dbReference>
<dbReference type="PROSITE" id="PS51512">
    <property type="entry name" value="DFDF"/>
    <property type="match status" value="1"/>
</dbReference>
<evidence type="ECO:0000256" key="1">
    <source>
        <dbReference type="SAM" id="MobiDB-lite"/>
    </source>
</evidence>
<dbReference type="GO" id="GO:0000932">
    <property type="term" value="C:P-body"/>
    <property type="evidence" value="ECO:0007669"/>
    <property type="project" value="TreeGrafter"/>
</dbReference>
<dbReference type="GO" id="GO:0033962">
    <property type="term" value="P:P-body assembly"/>
    <property type="evidence" value="ECO:0007669"/>
    <property type="project" value="TreeGrafter"/>
</dbReference>
<feature type="compositionally biased region" description="Polar residues" evidence="1">
    <location>
        <begin position="137"/>
        <end position="173"/>
    </location>
</feature>
<dbReference type="InterPro" id="IPR019050">
    <property type="entry name" value="FDF_dom"/>
</dbReference>
<evidence type="ECO:0000259" key="2">
    <source>
        <dbReference type="PROSITE" id="PS51512"/>
    </source>
</evidence>
<dbReference type="AlphaFoldDB" id="E4WXZ6"/>
<accession>E4WXZ6</accession>
<dbReference type="SMART" id="SM01199">
    <property type="entry name" value="FDF"/>
    <property type="match status" value="1"/>
</dbReference>
<sequence length="537" mass="60403">MDKFIGLAIQVESHEGKKIEGVVEGIDLVRVYPDFEAILLFNFNLNRQNRITRLGNSCLLITLDNPLQETSSISLKACSGQVHQIDAKDIKDLEVLESTPPRSAENSSTSSSNEPIQFDDPSILNIGPIPEEVKNKNLGQNSQASIFNSSHTNRSSPPMIFQNQSSYQQTHSNARPALQAAQAYTWQQTNSLMMNRWREKNSHSPNRRNGNGRNGQNGRNGRQNFPKDETFATNPADLEEDFNFEASNQLFDKQQVYGEMNMNGSEDQSPRAQGEVKFRHDENVLDAYNAKYGGTEYESTPGTQSPVTVPQWRCKDNSRDRIAAHGNAHELRQKIFASLSANVDETREFIHTLATTTASFITEKVQKQSEILFFIGPTGYAGDISLLVCKMASRLGHRCYVYTCPFLESSNRALSDKLNTIISLPNIERVFDSNLPNNVDLFVSAAASDDFKFQAWFLEVQDILRRMCVKQKLLIDPTGKDQVFSMNDWAIYSLLAPSVNHSSLVKSSFILEGCLYAAVYPDDVQKPPLKKLFNQIY</sequence>
<evidence type="ECO:0000313" key="4">
    <source>
        <dbReference type="Proteomes" id="UP000001307"/>
    </source>
</evidence>
<evidence type="ECO:0000313" key="3">
    <source>
        <dbReference type="EMBL" id="CBY22240.1"/>
    </source>
</evidence>
<feature type="compositionally biased region" description="Low complexity" evidence="1">
    <location>
        <begin position="207"/>
        <end position="224"/>
    </location>
</feature>
<dbReference type="GO" id="GO:0031087">
    <property type="term" value="P:deadenylation-independent decapping of nuclear-transcribed mRNA"/>
    <property type="evidence" value="ECO:0007669"/>
    <property type="project" value="TreeGrafter"/>
</dbReference>
<dbReference type="Pfam" id="PF09532">
    <property type="entry name" value="FDF"/>
    <property type="match status" value="1"/>
</dbReference>
<organism evidence="3 4">
    <name type="scientific">Oikopleura dioica</name>
    <name type="common">Tunicate</name>
    <dbReference type="NCBI Taxonomy" id="34765"/>
    <lineage>
        <taxon>Eukaryota</taxon>
        <taxon>Metazoa</taxon>
        <taxon>Chordata</taxon>
        <taxon>Tunicata</taxon>
        <taxon>Appendicularia</taxon>
        <taxon>Copelata</taxon>
        <taxon>Oikopleuridae</taxon>
        <taxon>Oikopleura</taxon>
    </lineage>
</organism>
<dbReference type="GO" id="GO:0003729">
    <property type="term" value="F:mRNA binding"/>
    <property type="evidence" value="ECO:0007669"/>
    <property type="project" value="TreeGrafter"/>
</dbReference>
<dbReference type="PANTHER" id="PTHR13612">
    <property type="entry name" value="ENHANCER OF MRNA-DECAPPING PROTEIN 3"/>
    <property type="match status" value="1"/>
</dbReference>
<feature type="region of interest" description="Disordered" evidence="1">
    <location>
        <begin position="199"/>
        <end position="232"/>
    </location>
</feature>
<feature type="compositionally biased region" description="Low complexity" evidence="1">
    <location>
        <begin position="103"/>
        <end position="114"/>
    </location>
</feature>